<accession>A0A0H5REP9</accession>
<dbReference type="AlphaFoldDB" id="A0A0H5REP9"/>
<name>A0A0H5REP9_9EUKA</name>
<evidence type="ECO:0000313" key="2">
    <source>
        <dbReference type="EMBL" id="CRZ12508.1"/>
    </source>
</evidence>
<feature type="non-terminal residue" evidence="2">
    <location>
        <position position="155"/>
    </location>
</feature>
<organism evidence="2">
    <name type="scientific">Spongospora subterranea</name>
    <dbReference type="NCBI Taxonomy" id="70186"/>
    <lineage>
        <taxon>Eukaryota</taxon>
        <taxon>Sar</taxon>
        <taxon>Rhizaria</taxon>
        <taxon>Endomyxa</taxon>
        <taxon>Phytomyxea</taxon>
        <taxon>Plasmodiophorida</taxon>
        <taxon>Plasmodiophoridae</taxon>
        <taxon>Spongospora</taxon>
    </lineage>
</organism>
<sequence length="155" mass="17306">RFYCFCDKSESATEAEYNVVQYRHAIDVGNADDLRSMADLFSASFLRQAAILFSALQSNQCLDLSYSSLLTYFRINLKRSGTRELLQPFDVAHVQLPLAYVYPKLAPLPKSFLELFDAAARALCSLCKRAPKRACICLICGDIICSAKDCRGGRS</sequence>
<reference evidence="2" key="1">
    <citation type="submission" date="2015-04" db="EMBL/GenBank/DDBJ databases">
        <title>The genome sequence of the plant pathogenic Rhizarian Plasmodiophora brassicae reveals insights in its biotrophic life cycle and the origin of chitin synthesis.</title>
        <authorList>
            <person name="Schwelm A."/>
            <person name="Fogelqvist J."/>
            <person name="Knaust A."/>
            <person name="Julke S."/>
            <person name="Lilja T."/>
            <person name="Dhandapani V."/>
            <person name="Bonilla-Rosso G."/>
            <person name="Karlsson M."/>
            <person name="Shevchenko A."/>
            <person name="Choi S.R."/>
            <person name="Kim H.G."/>
            <person name="Park J.Y."/>
            <person name="Lim Y.P."/>
            <person name="Ludwig-Muller J."/>
            <person name="Dixelius C."/>
        </authorList>
    </citation>
    <scope>NUCLEOTIDE SEQUENCE</scope>
    <source>
        <tissue evidence="2">Potato root galls</tissue>
    </source>
</reference>
<dbReference type="InterPro" id="IPR044046">
    <property type="entry name" value="E3_ligase_UBR-like_C"/>
</dbReference>
<feature type="non-terminal residue" evidence="2">
    <location>
        <position position="1"/>
    </location>
</feature>
<dbReference type="EMBL" id="HACM01012066">
    <property type="protein sequence ID" value="CRZ12508.1"/>
    <property type="molecule type" value="Transcribed_RNA"/>
</dbReference>
<proteinExistence type="predicted"/>
<evidence type="ECO:0000259" key="1">
    <source>
        <dbReference type="Pfam" id="PF18995"/>
    </source>
</evidence>
<dbReference type="Pfam" id="PF18995">
    <property type="entry name" value="PRT6_C"/>
    <property type="match status" value="1"/>
</dbReference>
<feature type="domain" description="E3 ubiquitin-protein ligase UBR-like C-terminal" evidence="1">
    <location>
        <begin position="94"/>
        <end position="150"/>
    </location>
</feature>
<protein>
    <recommendedName>
        <fullName evidence="1">E3 ubiquitin-protein ligase UBR-like C-terminal domain-containing protein</fullName>
    </recommendedName>
</protein>